<dbReference type="InterPro" id="IPR008271">
    <property type="entry name" value="Ser/Thr_kinase_AS"/>
</dbReference>
<evidence type="ECO:0000259" key="1">
    <source>
        <dbReference type="PROSITE" id="PS50011"/>
    </source>
</evidence>
<evidence type="ECO:0000313" key="3">
    <source>
        <dbReference type="Proteomes" id="UP000179807"/>
    </source>
</evidence>
<dbReference type="InterPro" id="IPR008266">
    <property type="entry name" value="Tyr_kinase_AS"/>
</dbReference>
<sequence length="969" mass="112650">MNYILETLDTAINKASHAYVYNRECEQVASVLSSYKENLKKFHVKNQSDINELQKFVDQLLKLTNITDNLCFEKWANISLNEPVTKPMMEINLAMNYLGMSMSKIGVDNNKYQPNQEDLIDDFQSLYGVFADPANTNLKVHEKREEVAIYLRQFHKPLPGSVVEIPDGMMFADLERYKLLPTEYTKDIIISEDRNITTYRGILKEHQAYVKILKVRVDEEQANKDLFKRIVMLLSSIQHPSICPFIGACFENYEIVTQESGESLRTLIQKKILKDNGTAKTVIAFKIAEAMTYLHAKSIIHRDLCASNILVDDDFNINITGFANLRFIPDDEFIDATLVGDERFRAPELISGEEYREPVDVFAFAAILYELLTGAIPFGEMSQIQANCSIEQKKRPFIPTCSPDLTMLIQMCWDQNPKCRPPFCDIIRIMEKQKIAFPGSREEEISNFYALSRAKSTDVESCLRLFHEICTKINYIEFYQRQLIRVRATLYGYQYELQNSEHAKTEELEYETLADLDNLKTSLWQLLTAIDNLHTEKFQNYAFTSEVHRPTFELVELMEQVYISMCNLGLTVSKYVPVKSDIATDYRYLYFTFNDFIGEVPFVSQRLEEIQTFLKSYNLSIELTDADVKGMFKKIFFKFRTDVVSRERFELNSNHLNGGKTALVYVATDKETNKEVAVKQFFDSYFTDEISMRNLKREIYFLVTLKHKYLVDFIGFNAEALPFWIIMEYVPAGDLFGLISNDKLDAYEKTKIALEVAEGMEYLHSKQVMHRDLKTSNILVQYHKKTFEPIPKIADFGYARINTSIEMTIGVGTTNYEAPEVINGGMYDFKADVFSYSMVLWEMISGVFPYYWLGNDKLAIERSIISGVELPFQTKSNEPSVSEDLEELVRKCWSLDPEERYTFSEIIEIMISKRIAFPGADPKRIETFYAKKEKRRRKHHRHNQENTYSYEFRTVNTLLKSSQIMDFQK</sequence>
<dbReference type="Gene3D" id="3.30.200.20">
    <property type="entry name" value="Phosphorylase Kinase, domain 1"/>
    <property type="match status" value="1"/>
</dbReference>
<dbReference type="GO" id="GO:0007165">
    <property type="term" value="P:signal transduction"/>
    <property type="evidence" value="ECO:0007669"/>
    <property type="project" value="TreeGrafter"/>
</dbReference>
<feature type="domain" description="Protein kinase" evidence="1">
    <location>
        <begin position="650"/>
        <end position="917"/>
    </location>
</feature>
<organism evidence="2 3">
    <name type="scientific">Tritrichomonas foetus</name>
    <dbReference type="NCBI Taxonomy" id="1144522"/>
    <lineage>
        <taxon>Eukaryota</taxon>
        <taxon>Metamonada</taxon>
        <taxon>Parabasalia</taxon>
        <taxon>Tritrichomonadida</taxon>
        <taxon>Tritrichomonadidae</taxon>
        <taxon>Tritrichomonas</taxon>
    </lineage>
</organism>
<reference evidence="2" key="1">
    <citation type="submission" date="2016-10" db="EMBL/GenBank/DDBJ databases">
        <authorList>
            <person name="Benchimol M."/>
            <person name="Almeida L.G."/>
            <person name="Vasconcelos A.T."/>
            <person name="Perreira-Neves A."/>
            <person name="Rosa I.A."/>
            <person name="Tasca T."/>
            <person name="Bogo M.R."/>
            <person name="de Souza W."/>
        </authorList>
    </citation>
    <scope>NUCLEOTIDE SEQUENCE [LARGE SCALE GENOMIC DNA]</scope>
    <source>
        <strain evidence="2">K</strain>
    </source>
</reference>
<dbReference type="VEuPathDB" id="TrichDB:TRFO_18926"/>
<dbReference type="PROSITE" id="PS00109">
    <property type="entry name" value="PROTEIN_KINASE_TYR"/>
    <property type="match status" value="1"/>
</dbReference>
<dbReference type="PANTHER" id="PTHR23257:SF958">
    <property type="entry name" value="SERINE_THREONINE-PROTEIN KINASE WNK4"/>
    <property type="match status" value="1"/>
</dbReference>
<dbReference type="Pfam" id="PF00069">
    <property type="entry name" value="Pkinase"/>
    <property type="match status" value="1"/>
</dbReference>
<evidence type="ECO:0000313" key="2">
    <source>
        <dbReference type="EMBL" id="OHT11567.1"/>
    </source>
</evidence>
<feature type="domain" description="Protein kinase" evidence="1">
    <location>
        <begin position="174"/>
        <end position="437"/>
    </location>
</feature>
<dbReference type="InterPro" id="IPR050167">
    <property type="entry name" value="Ser_Thr_protein_kinase"/>
</dbReference>
<dbReference type="GO" id="GO:0005524">
    <property type="term" value="F:ATP binding"/>
    <property type="evidence" value="ECO:0007669"/>
    <property type="project" value="InterPro"/>
</dbReference>
<gene>
    <name evidence="2" type="ORF">TRFO_18926</name>
</gene>
<dbReference type="InterPro" id="IPR001245">
    <property type="entry name" value="Ser-Thr/Tyr_kinase_cat_dom"/>
</dbReference>
<dbReference type="Proteomes" id="UP000179807">
    <property type="component" value="Unassembled WGS sequence"/>
</dbReference>
<dbReference type="GeneID" id="94835164"/>
<dbReference type="AlphaFoldDB" id="A0A1J4KJT8"/>
<dbReference type="Pfam" id="PF07714">
    <property type="entry name" value="PK_Tyr_Ser-Thr"/>
    <property type="match status" value="1"/>
</dbReference>
<proteinExistence type="predicted"/>
<dbReference type="EMBL" id="MLAK01000584">
    <property type="protein sequence ID" value="OHT11567.1"/>
    <property type="molecule type" value="Genomic_DNA"/>
</dbReference>
<dbReference type="SMART" id="SM00220">
    <property type="entry name" value="S_TKc"/>
    <property type="match status" value="2"/>
</dbReference>
<accession>A0A1J4KJT8</accession>
<dbReference type="PANTHER" id="PTHR23257">
    <property type="entry name" value="SERINE-THREONINE PROTEIN KINASE"/>
    <property type="match status" value="1"/>
</dbReference>
<protein>
    <recommendedName>
        <fullName evidence="1">Protein kinase domain-containing protein</fullName>
    </recommendedName>
</protein>
<dbReference type="GO" id="GO:0004672">
    <property type="term" value="F:protein kinase activity"/>
    <property type="evidence" value="ECO:0007669"/>
    <property type="project" value="InterPro"/>
</dbReference>
<dbReference type="Gene3D" id="1.10.510.10">
    <property type="entry name" value="Transferase(Phosphotransferase) domain 1"/>
    <property type="match status" value="2"/>
</dbReference>
<dbReference type="RefSeq" id="XP_068364703.1">
    <property type="nucleotide sequence ID" value="XM_068500460.1"/>
</dbReference>
<keyword evidence="3" id="KW-1185">Reference proteome</keyword>
<dbReference type="SUPFAM" id="SSF56112">
    <property type="entry name" value="Protein kinase-like (PK-like)"/>
    <property type="match status" value="2"/>
</dbReference>
<dbReference type="GO" id="GO:0005737">
    <property type="term" value="C:cytoplasm"/>
    <property type="evidence" value="ECO:0007669"/>
    <property type="project" value="TreeGrafter"/>
</dbReference>
<dbReference type="InterPro" id="IPR000719">
    <property type="entry name" value="Prot_kinase_dom"/>
</dbReference>
<name>A0A1J4KJT8_9EUKA</name>
<dbReference type="PRINTS" id="PR00109">
    <property type="entry name" value="TYRKINASE"/>
</dbReference>
<dbReference type="PROSITE" id="PS50011">
    <property type="entry name" value="PROTEIN_KINASE_DOM"/>
    <property type="match status" value="2"/>
</dbReference>
<dbReference type="PROSITE" id="PS00108">
    <property type="entry name" value="PROTEIN_KINASE_ST"/>
    <property type="match status" value="1"/>
</dbReference>
<dbReference type="InterPro" id="IPR011009">
    <property type="entry name" value="Kinase-like_dom_sf"/>
</dbReference>
<comment type="caution">
    <text evidence="2">The sequence shown here is derived from an EMBL/GenBank/DDBJ whole genome shotgun (WGS) entry which is preliminary data.</text>
</comment>